<protein>
    <recommendedName>
        <fullName evidence="4">Arrestin-like N-terminal domain-containing protein</fullName>
    </recommendedName>
</protein>
<reference evidence="2 3" key="1">
    <citation type="submission" date="2020-05" db="EMBL/GenBank/DDBJ databases">
        <authorList>
            <person name="Casaregola S."/>
            <person name="Devillers H."/>
            <person name="Grondin C."/>
        </authorList>
    </citation>
    <scope>NUCLEOTIDE SEQUENCE [LARGE SCALE GENOMIC DNA]</scope>
    <source>
        <strain evidence="2 3">CLIB 1767</strain>
    </source>
</reference>
<proteinExistence type="predicted"/>
<dbReference type="OrthoDB" id="3365616at2759"/>
<feature type="compositionally biased region" description="Polar residues" evidence="1">
    <location>
        <begin position="233"/>
        <end position="243"/>
    </location>
</feature>
<feature type="region of interest" description="Disordered" evidence="1">
    <location>
        <begin position="233"/>
        <end position="281"/>
    </location>
</feature>
<keyword evidence="3" id="KW-1185">Reference proteome</keyword>
<evidence type="ECO:0000313" key="2">
    <source>
        <dbReference type="EMBL" id="CAB4256164.1"/>
    </source>
</evidence>
<accession>A0A8H2ZHU7</accession>
<sequence length="555" mass="63518">MAPSRKIELTLSKPLNSVFYTGEDNISGDVKVTFNKSVSVKKISVHLKAFSETITKVDSDYAVMQNGLLIQGPDTRTYHNMMNIEERVFPPDNVWNALEGSSKPFKVNPGEYNYKFKFDKLAGVKPNCLKYHGKETVMFTKKQHTKLPPSFNNLTNEMNKIDNLDLYFYSLGKILYIVQVAIELGKAKSWFKPFDKIMREQQLIEYIPNKNDMDYEKHENVFNSKVVYNNSSSPGIRTSSLGQQLRDRSKQSTLSIDPRSTSMDFPIEGSTPVTPIDSPKVGGNGNINGMSPLNSGAPTHVVPPTVVTVNQSTFKVRLPHSGDNRHVMWVEVRTKNNGFDHLYRKEALFHKGSNKFDRVYLVFRTNDIEELKKIKIKPAKIQLNLLETTTFLSEGIANENLSSLRLISVDGSESTENLVDMSELKPYPSHTNPDSEGFYKMECPVKLRDHPSLKRLLFNEENYRHRGNMLYSFKSCAISRIFDLQLMINWDVYGELSLTEVIIDDIQLYCWTRRRRTSNLETAEPDYLPRYVEPPTYGDTVDRITVNNGDIKQLT</sequence>
<dbReference type="CDD" id="cd22952">
    <property type="entry name" value="ART10-like"/>
    <property type="match status" value="1"/>
</dbReference>
<comment type="caution">
    <text evidence="2">The sequence shown here is derived from an EMBL/GenBank/DDBJ whole genome shotgun (WGS) entry which is preliminary data.</text>
</comment>
<evidence type="ECO:0000256" key="1">
    <source>
        <dbReference type="SAM" id="MobiDB-lite"/>
    </source>
</evidence>
<evidence type="ECO:0000313" key="3">
    <source>
        <dbReference type="Proteomes" id="UP000644660"/>
    </source>
</evidence>
<gene>
    <name evidence="2" type="ORF">KABA2_08S04730</name>
</gene>
<dbReference type="EMBL" id="CAEFZW010000008">
    <property type="protein sequence ID" value="CAB4256164.1"/>
    <property type="molecule type" value="Genomic_DNA"/>
</dbReference>
<dbReference type="AlphaFoldDB" id="A0A8H2ZHU7"/>
<name>A0A8H2ZHU7_9SACH</name>
<dbReference type="Gene3D" id="2.60.40.640">
    <property type="match status" value="1"/>
</dbReference>
<organism evidence="2 3">
    <name type="scientific">Maudiozyma barnettii</name>
    <dbReference type="NCBI Taxonomy" id="61262"/>
    <lineage>
        <taxon>Eukaryota</taxon>
        <taxon>Fungi</taxon>
        <taxon>Dikarya</taxon>
        <taxon>Ascomycota</taxon>
        <taxon>Saccharomycotina</taxon>
        <taxon>Saccharomycetes</taxon>
        <taxon>Saccharomycetales</taxon>
        <taxon>Saccharomycetaceae</taxon>
        <taxon>Maudiozyma</taxon>
    </lineage>
</organism>
<dbReference type="GeneID" id="64859236"/>
<dbReference type="InterPro" id="IPR014752">
    <property type="entry name" value="Arrestin-like_C"/>
</dbReference>
<dbReference type="RefSeq" id="XP_041408008.1">
    <property type="nucleotide sequence ID" value="XM_041552074.1"/>
</dbReference>
<evidence type="ECO:0008006" key="4">
    <source>
        <dbReference type="Google" id="ProtNLM"/>
    </source>
</evidence>
<feature type="compositionally biased region" description="Polar residues" evidence="1">
    <location>
        <begin position="251"/>
        <end position="263"/>
    </location>
</feature>
<dbReference type="Proteomes" id="UP000644660">
    <property type="component" value="Unassembled WGS sequence"/>
</dbReference>